<evidence type="ECO:0000256" key="4">
    <source>
        <dbReference type="ARBA" id="ARBA00022664"/>
    </source>
</evidence>
<dbReference type="PROSITE" id="PS50102">
    <property type="entry name" value="RRM"/>
    <property type="match status" value="2"/>
</dbReference>
<keyword evidence="4" id="KW-0507">mRNA processing</keyword>
<reference evidence="10" key="1">
    <citation type="journal article" date="2008" name="BMC Genomics">
        <title>A conifer genomics resource of 200,000 spruce (Picea spp.) ESTs and 6,464 high-quality, sequence-finished full-length cDNAs for Sitka spruce (Picea sitchensis).</title>
        <authorList>
            <person name="Ralph S.G."/>
            <person name="Chun H.J."/>
            <person name="Kolosova N."/>
            <person name="Cooper D."/>
            <person name="Oddy C."/>
            <person name="Ritland C.E."/>
            <person name="Kirkpatrick R."/>
            <person name="Moore R."/>
            <person name="Barber S."/>
            <person name="Holt R.A."/>
            <person name="Jones S.J."/>
            <person name="Marra M.A."/>
            <person name="Douglas C.J."/>
            <person name="Ritland K."/>
            <person name="Bohlmann J."/>
        </authorList>
    </citation>
    <scope>NUCLEOTIDE SEQUENCE</scope>
    <source>
        <tissue evidence="10">Bark</tissue>
    </source>
</reference>
<dbReference type="GO" id="GO:0003729">
    <property type="term" value="F:mRNA binding"/>
    <property type="evidence" value="ECO:0007669"/>
    <property type="project" value="TreeGrafter"/>
</dbReference>
<evidence type="ECO:0000313" key="10">
    <source>
        <dbReference type="EMBL" id="ABK25016.1"/>
    </source>
</evidence>
<accession>A9NWK5</accession>
<dbReference type="CDD" id="cd21608">
    <property type="entry name" value="RRM2_NsCP33_like"/>
    <property type="match status" value="1"/>
</dbReference>
<dbReference type="InterPro" id="IPR000504">
    <property type="entry name" value="RRM_dom"/>
</dbReference>
<dbReference type="InterPro" id="IPR002343">
    <property type="entry name" value="Hud_Sxl_RNA"/>
</dbReference>
<dbReference type="GO" id="GO:0006397">
    <property type="term" value="P:mRNA processing"/>
    <property type="evidence" value="ECO:0007669"/>
    <property type="project" value="UniProtKB-KW"/>
</dbReference>
<dbReference type="PANTHER" id="PTHR48025">
    <property type="entry name" value="OS02G0815200 PROTEIN"/>
    <property type="match status" value="1"/>
</dbReference>
<evidence type="ECO:0000256" key="6">
    <source>
        <dbReference type="ARBA" id="ARBA00022884"/>
    </source>
</evidence>
<feature type="domain" description="RRM" evidence="9">
    <location>
        <begin position="113"/>
        <end position="191"/>
    </location>
</feature>
<evidence type="ECO:0000256" key="5">
    <source>
        <dbReference type="ARBA" id="ARBA00022737"/>
    </source>
</evidence>
<dbReference type="AlphaFoldDB" id="A9NWK5"/>
<dbReference type="SUPFAM" id="SSF54928">
    <property type="entry name" value="RNA-binding domain, RBD"/>
    <property type="match status" value="2"/>
</dbReference>
<dbReference type="InterPro" id="IPR050502">
    <property type="entry name" value="Euk_RNA-bind_prot"/>
</dbReference>
<evidence type="ECO:0000256" key="8">
    <source>
        <dbReference type="PROSITE-ProRule" id="PRU00176"/>
    </source>
</evidence>
<dbReference type="PRINTS" id="PR00961">
    <property type="entry name" value="HUDSXLRNA"/>
</dbReference>
<protein>
    <recommendedName>
        <fullName evidence="9">RRM domain-containing protein</fullName>
    </recommendedName>
</protein>
<keyword evidence="7" id="KW-0687">Ribonucleoprotein</keyword>
<dbReference type="GO" id="GO:1990904">
    <property type="term" value="C:ribonucleoprotein complex"/>
    <property type="evidence" value="ECO:0007669"/>
    <property type="project" value="UniProtKB-KW"/>
</dbReference>
<dbReference type="EMBL" id="EF085720">
    <property type="protein sequence ID" value="ABK25016.1"/>
    <property type="molecule type" value="mRNA"/>
</dbReference>
<evidence type="ECO:0000256" key="3">
    <source>
        <dbReference type="ARBA" id="ARBA00022640"/>
    </source>
</evidence>
<evidence type="ECO:0000256" key="7">
    <source>
        <dbReference type="ARBA" id="ARBA00023274"/>
    </source>
</evidence>
<dbReference type="InterPro" id="IPR048289">
    <property type="entry name" value="RRM2_NsCP33-like"/>
</dbReference>
<dbReference type="GO" id="GO:1901259">
    <property type="term" value="P:chloroplast rRNA processing"/>
    <property type="evidence" value="ECO:0007669"/>
    <property type="project" value="TreeGrafter"/>
</dbReference>
<dbReference type="InterPro" id="IPR035979">
    <property type="entry name" value="RBD_domain_sf"/>
</dbReference>
<evidence type="ECO:0000259" key="9">
    <source>
        <dbReference type="PROSITE" id="PS50102"/>
    </source>
</evidence>
<dbReference type="Pfam" id="PF00076">
    <property type="entry name" value="RRM_1"/>
    <property type="match status" value="2"/>
</dbReference>
<dbReference type="PANTHER" id="PTHR48025:SF3">
    <property type="entry name" value="31 KDA RIBONUCLEOPROTEIN, CHLOROPLASTIC-RELATED"/>
    <property type="match status" value="1"/>
</dbReference>
<dbReference type="InterPro" id="IPR012677">
    <property type="entry name" value="Nucleotide-bd_a/b_plait_sf"/>
</dbReference>
<keyword evidence="3" id="KW-0934">Plastid</keyword>
<dbReference type="GO" id="GO:0009535">
    <property type="term" value="C:chloroplast thylakoid membrane"/>
    <property type="evidence" value="ECO:0007669"/>
    <property type="project" value="TreeGrafter"/>
</dbReference>
<name>A9NWK5_PICSI</name>
<keyword evidence="5" id="KW-0677">Repeat</keyword>
<comment type="subcellular location">
    <subcellularLocation>
        <location evidence="1">Plastid</location>
        <location evidence="1">Chloroplast</location>
    </subcellularLocation>
</comment>
<sequence>MASSVTLSNSLSVIGGRPSVPSARHDVFPAAVTLAFPSSLFRSLSLSVSSASWPPAAAASIRKRGGVKRAPVMANASEWEQDVGVKTQEEGEEGAGDGEIDFENEFVELPEWTKLFVGNLPFNLDNQQLGELFEGAGEVLDVNIITDRETGNSRGFGFVTMGTVEEAEKGVELFNRHSLEGRLLTVNKAAPRGTKVERPSQAGSSTNKIYVGNLPWQADDNSLLQLFSEHGKVLEARVVYDRETGRSRGFGFVTYSSESEVNDAIAALDGTDMDGRPLRVNIAEDRRRGF</sequence>
<keyword evidence="6 8" id="KW-0694">RNA-binding</keyword>
<evidence type="ECO:0000256" key="1">
    <source>
        <dbReference type="ARBA" id="ARBA00004229"/>
    </source>
</evidence>
<keyword evidence="2" id="KW-0150">Chloroplast</keyword>
<organism evidence="10">
    <name type="scientific">Picea sitchensis</name>
    <name type="common">Sitka spruce</name>
    <name type="synonym">Pinus sitchensis</name>
    <dbReference type="NCBI Taxonomy" id="3332"/>
    <lineage>
        <taxon>Eukaryota</taxon>
        <taxon>Viridiplantae</taxon>
        <taxon>Streptophyta</taxon>
        <taxon>Embryophyta</taxon>
        <taxon>Tracheophyta</taxon>
        <taxon>Spermatophyta</taxon>
        <taxon>Pinopsida</taxon>
        <taxon>Pinidae</taxon>
        <taxon>Conifers I</taxon>
        <taxon>Pinales</taxon>
        <taxon>Pinaceae</taxon>
        <taxon>Picea</taxon>
    </lineage>
</organism>
<evidence type="ECO:0000256" key="2">
    <source>
        <dbReference type="ARBA" id="ARBA00022528"/>
    </source>
</evidence>
<dbReference type="SMART" id="SM00360">
    <property type="entry name" value="RRM"/>
    <property type="match status" value="2"/>
</dbReference>
<feature type="domain" description="RRM" evidence="9">
    <location>
        <begin position="207"/>
        <end position="285"/>
    </location>
</feature>
<dbReference type="Gene3D" id="3.30.70.330">
    <property type="match status" value="2"/>
</dbReference>
<proteinExistence type="evidence at transcript level"/>